<evidence type="ECO:0000313" key="3">
    <source>
        <dbReference type="Proteomes" id="UP000189739"/>
    </source>
</evidence>
<feature type="chain" id="PRO_5013069030" description="Type IX secretion system membrane protein PorP/SprF" evidence="1">
    <location>
        <begin position="24"/>
        <end position="348"/>
    </location>
</feature>
<evidence type="ECO:0008006" key="4">
    <source>
        <dbReference type="Google" id="ProtNLM"/>
    </source>
</evidence>
<proteinExistence type="predicted"/>
<feature type="signal peptide" evidence="1">
    <location>
        <begin position="1"/>
        <end position="23"/>
    </location>
</feature>
<keyword evidence="3" id="KW-1185">Reference proteome</keyword>
<dbReference type="InterPro" id="IPR019861">
    <property type="entry name" value="PorP/SprF_Bacteroidetes"/>
</dbReference>
<dbReference type="EMBL" id="MBTF01000001">
    <property type="protein sequence ID" value="OOQ61663.1"/>
    <property type="molecule type" value="Genomic_DNA"/>
</dbReference>
<evidence type="ECO:0000313" key="2">
    <source>
        <dbReference type="EMBL" id="OOQ61663.1"/>
    </source>
</evidence>
<evidence type="ECO:0000256" key="1">
    <source>
        <dbReference type="SAM" id="SignalP"/>
    </source>
</evidence>
<dbReference type="Pfam" id="PF11751">
    <property type="entry name" value="PorP_SprF"/>
    <property type="match status" value="1"/>
</dbReference>
<protein>
    <recommendedName>
        <fullName evidence="4">Type IX secretion system membrane protein PorP/SprF</fullName>
    </recommendedName>
</protein>
<dbReference type="OrthoDB" id="1186563at2"/>
<name>A0A1S9PL23_9SPHI</name>
<dbReference type="Proteomes" id="UP000189739">
    <property type="component" value="Unassembled WGS sequence"/>
</dbReference>
<reference evidence="2 3" key="1">
    <citation type="submission" date="2016-07" db="EMBL/GenBank/DDBJ databases">
        <title>Genomic analysis of zinc-resistant bacterium Mucilaginibacter pedocola TBZ30.</title>
        <authorList>
            <person name="Huang J."/>
            <person name="Tang J."/>
        </authorList>
    </citation>
    <scope>NUCLEOTIDE SEQUENCE [LARGE SCALE GENOMIC DNA]</scope>
    <source>
        <strain evidence="2 3">TBZ30</strain>
    </source>
</reference>
<dbReference type="NCBIfam" id="TIGR03519">
    <property type="entry name" value="T9SS_PorP_fam"/>
    <property type="match status" value="1"/>
</dbReference>
<sequence length="348" mass="38236">MGIKKHLYGLLLLTVLCCVNAQAQDHMYSQFFNSPNYLNPALNGQFEGDLRMSLIYRNQYSSIGNGGLSYLTATIDYNVPRFGGGFGLMFTRASEGTAYLNKNNISGIYSYSVGSESFVLSFGLQAGITNRSVDYSKLVFSDQIDPRLGYIPGSVSGADAALFNNKFYFDSGAGINLTTGDFNIGGAAQHINRPNESFTGVPAKLPMRGTLHASYRYNLTKDDNIDEDQKSYIIPSVVLYKQSQAQSVALGLQYKRRSINAGLWYRSGGLGSGPASVVVSFIFDVFINHEGAEKMRLGVSHDVPAGRGLNYSNTSGTTEGSVSYETTLPYGMNQYRKFNGNRRCYDFY</sequence>
<dbReference type="STRING" id="1792845.BC343_00880"/>
<organism evidence="2 3">
    <name type="scientific">Mucilaginibacter pedocola</name>
    <dbReference type="NCBI Taxonomy" id="1792845"/>
    <lineage>
        <taxon>Bacteria</taxon>
        <taxon>Pseudomonadati</taxon>
        <taxon>Bacteroidota</taxon>
        <taxon>Sphingobacteriia</taxon>
        <taxon>Sphingobacteriales</taxon>
        <taxon>Sphingobacteriaceae</taxon>
        <taxon>Mucilaginibacter</taxon>
    </lineage>
</organism>
<gene>
    <name evidence="2" type="ORF">BC343_00880</name>
</gene>
<keyword evidence="1" id="KW-0732">Signal</keyword>
<dbReference type="RefSeq" id="WP_078345834.1">
    <property type="nucleotide sequence ID" value="NZ_MBTF01000001.1"/>
</dbReference>
<accession>A0A1S9PL23</accession>
<dbReference type="AlphaFoldDB" id="A0A1S9PL23"/>
<comment type="caution">
    <text evidence="2">The sequence shown here is derived from an EMBL/GenBank/DDBJ whole genome shotgun (WGS) entry which is preliminary data.</text>
</comment>